<name>G8BVE4_TETPH</name>
<keyword evidence="2" id="KW-1185">Reference proteome</keyword>
<evidence type="ECO:0000313" key="2">
    <source>
        <dbReference type="Proteomes" id="UP000005666"/>
    </source>
</evidence>
<dbReference type="eggNOG" id="ENOG502R4DC">
    <property type="taxonomic scope" value="Eukaryota"/>
</dbReference>
<dbReference type="OrthoDB" id="4070435at2759"/>
<dbReference type="Proteomes" id="UP000005666">
    <property type="component" value="Chromosome 7"/>
</dbReference>
<gene>
    <name evidence="1" type="primary">TPHA0G00350</name>
    <name evidence="1" type="ordered locus">TPHA_0G00350</name>
</gene>
<proteinExistence type="predicted"/>
<sequence>MSENFRYLKQGIFENIPNYDIGNDKDEVSKQVMDEFEELQLTKEEYSSKSMMFFDYEGVMQGRLVQKMLPVRMYKDYDSQRELETYLHYLKDKYLGIAEKYYGKPFKDDDLGDIRLDSLSKNDIPEADTLEDSFLDMLIDGDEFSSGNTSTVINVDNSEDNELETKLKVISSKLSGKLENTTLFFTPDSFYELTNNINQKIYHGIIDAEIFSNTIDSTISDTVIILSKNYILNILPFFIYGNSISESHFKNILLQYWKLPDFNNSEINMSWEIVKNNSNQSQFVVFNKESGLIKFFKFVTPLHFKLINNLNLTNTKIIDCIFLPSDSTSNINTIFMPVIRFDRLVYFVVDWDVNNLKQKRVHQLTIILDKNVASAQTQTLLPLGCIPIGGNNILVYSSKQISVVSKNQILSGEINNFRHFNIRELRGIKRNNFFDAPQLLKKLRTIPDLSLADFDSCTIFITTTGNVCTCLVNTVSADIKFYLLTKFKGQRSICSVHSIENSNEKSQFYNLDIISFGRSLRLTLDLADIVELSTQRTKMNRKILSLNAIVEKHTLASSSEENSNLLIVPSTILAAHNDIWLTSPSAVSKISSDINAASRKLNLFCKLGKFQTYNKFQIIEYNSFPKYFRQSIFMNFDDDSQDDGDGNTYMILATDYVSISKIFILRLMTDTTNDEANKKRMESQLIEVEDLLIEEMGNTVLFSAVMDKIVQVTSSGVYVNDLINQDHEQNLNSGNSFLSNFVISGASLQNHRLIIYDKNLESVYFIEDITKLSDTNQLQELSFSFNFAGKICQNDDEVIVYSDLDEATIYHFKWNEFISTNMINIKSYNKILDVTFAKFTILAIYETFLIVIDNGNSQVFNYDVKNKSFSKLNIDFSGIQFRVCTSSDNMIIFYTANRIQVYEFYSTNDYRTYELKIPNVNKVTNILDVSFDKNKSKLFILFSDGLYVFKLNYFSDNISNFLLKSTRNVHKKFVYIDRMRRMVVLNIETNEWDCLKLSNGKFLSLNNSVLDPTEGISDDLANTKIKLLNMVVLETSTTIYPATLILLVFETFIKLVSIAPLNGEIIIKNLDRYDFPSSISEKVVTTDDGLIFVYMKGLSLHNETSNKMDSFFSFAVNELHLKLRDKLDVNSDSAITDFDICGRNIVFTTVKWDKLYILHDYKKCIKNSKLYISLIKLPPSSFVTKILSITRDIFIITSRLEGRSKELSQLSAYFIGNYDGNPLSLVEDMVDREQASIFEQIENSHFINLDVTDQTNVGNITDFSVSAIPDINIISGDKFLIDVKMRKHWKIPYQTIKFEKSLKTFAFDPYKNMLYLLTKDQSVIKYSLKSLNTITKQGMALKIYNIRDDKNTVFELPQTTRSIMINLDESGLSKLENSVY</sequence>
<dbReference type="STRING" id="1071381.G8BVE4"/>
<dbReference type="EMBL" id="HE612862">
    <property type="protein sequence ID" value="CCE63872.1"/>
    <property type="molecule type" value="Genomic_DNA"/>
</dbReference>
<dbReference type="RefSeq" id="XP_003686306.1">
    <property type="nucleotide sequence ID" value="XM_003686258.1"/>
</dbReference>
<dbReference type="HOGENOM" id="CLU_004250_0_0_1"/>
<organism evidence="1 2">
    <name type="scientific">Tetrapisispora phaffii (strain ATCC 24235 / CBS 4417 / NBRC 1672 / NRRL Y-8282 / UCD 70-5)</name>
    <name type="common">Yeast</name>
    <name type="synonym">Fabospora phaffii</name>
    <dbReference type="NCBI Taxonomy" id="1071381"/>
    <lineage>
        <taxon>Eukaryota</taxon>
        <taxon>Fungi</taxon>
        <taxon>Dikarya</taxon>
        <taxon>Ascomycota</taxon>
        <taxon>Saccharomycotina</taxon>
        <taxon>Saccharomycetes</taxon>
        <taxon>Saccharomycetales</taxon>
        <taxon>Saccharomycetaceae</taxon>
        <taxon>Tetrapisispora</taxon>
    </lineage>
</organism>
<dbReference type="GeneID" id="11535751"/>
<protein>
    <submittedName>
        <fullName evidence="1">Uncharacterized protein</fullName>
    </submittedName>
</protein>
<reference evidence="1 2" key="1">
    <citation type="journal article" date="2011" name="Proc. Natl. Acad. Sci. U.S.A.">
        <title>Evolutionary erosion of yeast sex chromosomes by mating-type switching accidents.</title>
        <authorList>
            <person name="Gordon J.L."/>
            <person name="Armisen D."/>
            <person name="Proux-Wera E."/>
            <person name="Oheigeartaigh S.S."/>
            <person name="Byrne K.P."/>
            <person name="Wolfe K.H."/>
        </authorList>
    </citation>
    <scope>NUCLEOTIDE SEQUENCE [LARGE SCALE GENOMIC DNA]</scope>
    <source>
        <strain evidence="2">ATCC 24235 / CBS 4417 / NBRC 1672 / NRRL Y-8282 / UCD 70-5</strain>
    </source>
</reference>
<accession>G8BVE4</accession>
<dbReference type="OMA" id="DCKTIRH"/>
<dbReference type="KEGG" id="tpf:TPHA_0G00350"/>
<evidence type="ECO:0000313" key="1">
    <source>
        <dbReference type="EMBL" id="CCE63872.1"/>
    </source>
</evidence>